<evidence type="ECO:0000256" key="1">
    <source>
        <dbReference type="ARBA" id="ARBA00004123"/>
    </source>
</evidence>
<dbReference type="InterPro" id="IPR033082">
    <property type="entry name" value="DIDO1_PHD"/>
</dbReference>
<feature type="region of interest" description="Disordered" evidence="7">
    <location>
        <begin position="296"/>
        <end position="324"/>
    </location>
</feature>
<feature type="region of interest" description="Disordered" evidence="7">
    <location>
        <begin position="398"/>
        <end position="426"/>
    </location>
</feature>
<dbReference type="GO" id="GO:0045893">
    <property type="term" value="P:positive regulation of DNA-templated transcription"/>
    <property type="evidence" value="ECO:0007669"/>
    <property type="project" value="TreeGrafter"/>
</dbReference>
<name>A0AAY4E0T0_9TELE</name>
<evidence type="ECO:0000256" key="7">
    <source>
        <dbReference type="SAM" id="MobiDB-lite"/>
    </source>
</evidence>
<reference evidence="9" key="2">
    <citation type="submission" date="2025-08" db="UniProtKB">
        <authorList>
            <consortium name="Ensembl"/>
        </authorList>
    </citation>
    <scope>IDENTIFICATION</scope>
</reference>
<dbReference type="Proteomes" id="UP000694580">
    <property type="component" value="Chromosome 10"/>
</dbReference>
<feature type="compositionally biased region" description="Basic and acidic residues" evidence="7">
    <location>
        <begin position="139"/>
        <end position="150"/>
    </location>
</feature>
<feature type="compositionally biased region" description="Polar residues" evidence="7">
    <location>
        <begin position="56"/>
        <end position="65"/>
    </location>
</feature>
<comment type="subcellular location">
    <subcellularLocation>
        <location evidence="1">Nucleus</location>
    </subcellularLocation>
</comment>
<organism evidence="9 10">
    <name type="scientific">Denticeps clupeoides</name>
    <name type="common">denticle herring</name>
    <dbReference type="NCBI Taxonomy" id="299321"/>
    <lineage>
        <taxon>Eukaryota</taxon>
        <taxon>Metazoa</taxon>
        <taxon>Chordata</taxon>
        <taxon>Craniata</taxon>
        <taxon>Vertebrata</taxon>
        <taxon>Euteleostomi</taxon>
        <taxon>Actinopterygii</taxon>
        <taxon>Neopterygii</taxon>
        <taxon>Teleostei</taxon>
        <taxon>Clupei</taxon>
        <taxon>Clupeiformes</taxon>
        <taxon>Denticipitoidei</taxon>
        <taxon>Denticipitidae</taxon>
        <taxon>Denticeps</taxon>
    </lineage>
</organism>
<protein>
    <recommendedName>
        <fullName evidence="8">PHD-type domain-containing protein</fullName>
    </recommendedName>
</protein>
<evidence type="ECO:0000256" key="2">
    <source>
        <dbReference type="ARBA" id="ARBA00022723"/>
    </source>
</evidence>
<feature type="compositionally biased region" description="Basic residues" evidence="7">
    <location>
        <begin position="16"/>
        <end position="29"/>
    </location>
</feature>
<keyword evidence="10" id="KW-1185">Reference proteome</keyword>
<evidence type="ECO:0000256" key="3">
    <source>
        <dbReference type="ARBA" id="ARBA00022771"/>
    </source>
</evidence>
<feature type="compositionally biased region" description="Basic and acidic residues" evidence="7">
    <location>
        <begin position="313"/>
        <end position="323"/>
    </location>
</feature>
<reference evidence="9 10" key="1">
    <citation type="submission" date="2020-06" db="EMBL/GenBank/DDBJ databases">
        <authorList>
            <consortium name="Wellcome Sanger Institute Data Sharing"/>
        </authorList>
    </citation>
    <scope>NUCLEOTIDE SEQUENCE [LARGE SCALE GENOMIC DNA]</scope>
</reference>
<dbReference type="InterPro" id="IPR019787">
    <property type="entry name" value="Znf_PHD-finger"/>
</dbReference>
<dbReference type="GO" id="GO:0048188">
    <property type="term" value="C:Set1C/COMPASS complex"/>
    <property type="evidence" value="ECO:0007669"/>
    <property type="project" value="InterPro"/>
</dbReference>
<feature type="region of interest" description="Disordered" evidence="7">
    <location>
        <begin position="196"/>
        <end position="226"/>
    </location>
</feature>
<sequence>MEEVGELSQEMLPTRRTLRQPKGRNRAKGRQATPPPPGLPPKRAVKVSKCGPEKVQSCTDPWQTSDEADNIADSNTDEMRNVPVTKQSSTEEKQSSRTDPVSEGAVSAEDSDELTLKELSEQLKKRQQEGKKRLSGLEGCEKANELKNNNEDTGETTGREEEAAGSVNKQAAVKPQAKTVSLQLISKAIRDFMPAKRDQKTATGRMSARRIEDTEEEETTCDESSGKYDSEGCDPDALYCICRQKHNKRFMICCDRCQEWFHGDCVGITEKRGRMMEKNGEDYVCPNCSPCASPAPPQTQPTNSALLPSTSPSEEKHGEDKSIKGKIRKASGFGQKRKMKIIEAVKCLESSLPKCIGPGCSNDALQDSVYCGHQCILQHAAQAMRSLTDAKQPKPAVKAQAKCLPGTLSQNRATESPLEGHTEDEEAGDMQAVQLQSDHNHEGVRAQQTAFDSSVFYKPSMYHFTDPNSTLNPAPSTPSQLLRHTCPLYYLFKIGMQFLECVSNFDKTNQACLFSKFL</sequence>
<dbReference type="PANTHER" id="PTHR46174">
    <property type="entry name" value="CXXC-TYPE ZINC FINGER PROTEIN 1"/>
    <property type="match status" value="1"/>
</dbReference>
<evidence type="ECO:0000256" key="4">
    <source>
        <dbReference type="ARBA" id="ARBA00022833"/>
    </source>
</evidence>
<keyword evidence="4" id="KW-0862">Zinc</keyword>
<dbReference type="PANTHER" id="PTHR46174:SF1">
    <property type="entry name" value="CXXC-TYPE ZINC FINGER PROTEIN 1"/>
    <property type="match status" value="1"/>
</dbReference>
<keyword evidence="5" id="KW-0539">Nucleus</keyword>
<feature type="domain" description="PHD-type" evidence="8">
    <location>
        <begin position="237"/>
        <end position="291"/>
    </location>
</feature>
<dbReference type="Gene3D" id="3.30.40.10">
    <property type="entry name" value="Zinc/RING finger domain, C3HC4 (zinc finger)"/>
    <property type="match status" value="1"/>
</dbReference>
<keyword evidence="3 6" id="KW-0863">Zinc-finger</keyword>
<dbReference type="CDD" id="cd15639">
    <property type="entry name" value="PHD_DIDO1_like"/>
    <property type="match status" value="1"/>
</dbReference>
<dbReference type="PROSITE" id="PS50016">
    <property type="entry name" value="ZF_PHD_2"/>
    <property type="match status" value="1"/>
</dbReference>
<dbReference type="SUPFAM" id="SSF57903">
    <property type="entry name" value="FYVE/PHD zinc finger"/>
    <property type="match status" value="1"/>
</dbReference>
<dbReference type="InterPro" id="IPR011011">
    <property type="entry name" value="Znf_FYVE_PHD"/>
</dbReference>
<evidence type="ECO:0000256" key="6">
    <source>
        <dbReference type="PROSITE-ProRule" id="PRU00146"/>
    </source>
</evidence>
<dbReference type="InterPro" id="IPR001965">
    <property type="entry name" value="Znf_PHD"/>
</dbReference>
<evidence type="ECO:0000259" key="8">
    <source>
        <dbReference type="PROSITE" id="PS50016"/>
    </source>
</evidence>
<evidence type="ECO:0000256" key="5">
    <source>
        <dbReference type="ARBA" id="ARBA00023242"/>
    </source>
</evidence>
<dbReference type="SMART" id="SM00249">
    <property type="entry name" value="PHD"/>
    <property type="match status" value="1"/>
</dbReference>
<reference evidence="9" key="3">
    <citation type="submission" date="2025-09" db="UniProtKB">
        <authorList>
            <consortium name="Ensembl"/>
        </authorList>
    </citation>
    <scope>IDENTIFICATION</scope>
</reference>
<proteinExistence type="predicted"/>
<gene>
    <name evidence="9" type="primary">SMTNL1</name>
</gene>
<dbReference type="InterPro" id="IPR037869">
    <property type="entry name" value="Spp1/CFP1"/>
</dbReference>
<dbReference type="InterPro" id="IPR013083">
    <property type="entry name" value="Znf_RING/FYVE/PHD"/>
</dbReference>
<dbReference type="InterPro" id="IPR019786">
    <property type="entry name" value="Zinc_finger_PHD-type_CS"/>
</dbReference>
<dbReference type="AlphaFoldDB" id="A0AAY4E0T0"/>
<feature type="region of interest" description="Disordered" evidence="7">
    <location>
        <begin position="1"/>
        <end position="176"/>
    </location>
</feature>
<feature type="compositionally biased region" description="Basic and acidic residues" evidence="7">
    <location>
        <begin position="114"/>
        <end position="132"/>
    </location>
</feature>
<dbReference type="PROSITE" id="PS01359">
    <property type="entry name" value="ZF_PHD_1"/>
    <property type="match status" value="1"/>
</dbReference>
<evidence type="ECO:0000313" key="10">
    <source>
        <dbReference type="Proteomes" id="UP000694580"/>
    </source>
</evidence>
<dbReference type="GO" id="GO:0008270">
    <property type="term" value="F:zinc ion binding"/>
    <property type="evidence" value="ECO:0007669"/>
    <property type="project" value="UniProtKB-KW"/>
</dbReference>
<keyword evidence="2" id="KW-0479">Metal-binding</keyword>
<dbReference type="GO" id="GO:0097190">
    <property type="term" value="P:apoptotic signaling pathway"/>
    <property type="evidence" value="ECO:0007669"/>
    <property type="project" value="InterPro"/>
</dbReference>
<evidence type="ECO:0000313" key="9">
    <source>
        <dbReference type="Ensembl" id="ENSDCDP00010050431.1"/>
    </source>
</evidence>
<dbReference type="Ensembl" id="ENSDCDT00010060853.1">
    <property type="protein sequence ID" value="ENSDCDP00010050431.1"/>
    <property type="gene ID" value="ENSDCDG00010029909.1"/>
</dbReference>
<dbReference type="GeneTree" id="ENSGT00940000155532"/>
<dbReference type="Pfam" id="PF00628">
    <property type="entry name" value="PHD"/>
    <property type="match status" value="1"/>
</dbReference>
<accession>A0AAY4E0T0</accession>